<feature type="compositionally biased region" description="Polar residues" evidence="1">
    <location>
        <begin position="129"/>
        <end position="140"/>
    </location>
</feature>
<dbReference type="RefSeq" id="WP_121302317.1">
    <property type="nucleotide sequence ID" value="NZ_RBWW01000001.1"/>
</dbReference>
<evidence type="ECO:0000256" key="1">
    <source>
        <dbReference type="SAM" id="MobiDB-lite"/>
    </source>
</evidence>
<comment type="caution">
    <text evidence="2">The sequence shown here is derived from an EMBL/GenBank/DDBJ whole genome shotgun (WGS) entry which is preliminary data.</text>
</comment>
<accession>A0A495R2A6</accession>
<name>A0A495R2A6_9EURY</name>
<keyword evidence="3" id="KW-1185">Reference proteome</keyword>
<evidence type="ECO:0008006" key="4">
    <source>
        <dbReference type="Google" id="ProtNLM"/>
    </source>
</evidence>
<gene>
    <name evidence="2" type="ORF">BDK61_0737</name>
</gene>
<dbReference type="EMBL" id="RBWW01000001">
    <property type="protein sequence ID" value="RKS81451.1"/>
    <property type="molecule type" value="Genomic_DNA"/>
</dbReference>
<protein>
    <recommendedName>
        <fullName evidence="4">C2H2-type domain-containing protein</fullName>
    </recommendedName>
</protein>
<evidence type="ECO:0000313" key="3">
    <source>
        <dbReference type="Proteomes" id="UP000268233"/>
    </source>
</evidence>
<dbReference type="Proteomes" id="UP000268233">
    <property type="component" value="Unassembled WGS sequence"/>
</dbReference>
<sequence>MTDHSNDERTVRCPVEGCDATPLARGVNLHINRSSGDGHGPRGEVPDDISLDHLETVGEREVEMDYPEKRDNEKHARLCPYCNQTFSGTQGLMIHLGQTAGRKNHPANPKDRHEPGDFPRVKVDAEGNVQQVAGPQVNPTDSREEDSVPMARVFRLIAKSVS</sequence>
<evidence type="ECO:0000313" key="2">
    <source>
        <dbReference type="EMBL" id="RKS81451.1"/>
    </source>
</evidence>
<organism evidence="2 3">
    <name type="scientific">Haloarcula quadrata</name>
    <dbReference type="NCBI Taxonomy" id="182779"/>
    <lineage>
        <taxon>Archaea</taxon>
        <taxon>Methanobacteriati</taxon>
        <taxon>Methanobacteriota</taxon>
        <taxon>Stenosarchaea group</taxon>
        <taxon>Halobacteria</taxon>
        <taxon>Halobacteriales</taxon>
        <taxon>Haloarculaceae</taxon>
        <taxon>Haloarcula</taxon>
    </lineage>
</organism>
<proteinExistence type="predicted"/>
<feature type="region of interest" description="Disordered" evidence="1">
    <location>
        <begin position="129"/>
        <end position="148"/>
    </location>
</feature>
<dbReference type="AlphaFoldDB" id="A0A495R2A6"/>
<reference evidence="2 3" key="1">
    <citation type="submission" date="2018-10" db="EMBL/GenBank/DDBJ databases">
        <title>Genomic Encyclopedia of Archaeal and Bacterial Type Strains, Phase II (KMG-II): from individual species to whole genera.</title>
        <authorList>
            <person name="Goeker M."/>
        </authorList>
    </citation>
    <scope>NUCLEOTIDE SEQUENCE [LARGE SCALE GENOMIC DNA]</scope>
    <source>
        <strain evidence="2 3">DSM 11927</strain>
    </source>
</reference>